<keyword evidence="2" id="KW-0408">Iron</keyword>
<evidence type="ECO:0000256" key="2">
    <source>
        <dbReference type="ARBA" id="ARBA00023004"/>
    </source>
</evidence>
<dbReference type="PROSITE" id="PS51918">
    <property type="entry name" value="RADICAL_SAM"/>
    <property type="match status" value="1"/>
</dbReference>
<dbReference type="AlphaFoldDB" id="A0A545SWG9"/>
<dbReference type="InterPro" id="IPR058240">
    <property type="entry name" value="rSAM_sf"/>
</dbReference>
<feature type="domain" description="Radical SAM core" evidence="4">
    <location>
        <begin position="63"/>
        <end position="304"/>
    </location>
</feature>
<keyword evidence="1" id="KW-0479">Metal-binding</keyword>
<dbReference type="GO" id="GO:0051536">
    <property type="term" value="F:iron-sulfur cluster binding"/>
    <property type="evidence" value="ECO:0007669"/>
    <property type="project" value="UniProtKB-KW"/>
</dbReference>
<dbReference type="OrthoDB" id="9785699at2"/>
<proteinExistence type="predicted"/>
<reference evidence="5 6" key="1">
    <citation type="submission" date="2019-06" db="EMBL/GenBank/DDBJ databases">
        <title>A novel species of marine bacteria.</title>
        <authorList>
            <person name="Wang Y."/>
        </authorList>
    </citation>
    <scope>NUCLEOTIDE SEQUENCE [LARGE SCALE GENOMIC DNA]</scope>
    <source>
        <strain evidence="5 6">MA1-10</strain>
    </source>
</reference>
<dbReference type="EMBL" id="VICH01000004">
    <property type="protein sequence ID" value="TQV69322.1"/>
    <property type="molecule type" value="Genomic_DNA"/>
</dbReference>
<dbReference type="SUPFAM" id="SSF102114">
    <property type="entry name" value="Radical SAM enzymes"/>
    <property type="match status" value="1"/>
</dbReference>
<dbReference type="PANTHER" id="PTHR43432:SF3">
    <property type="entry name" value="SLR0285 PROTEIN"/>
    <property type="match status" value="1"/>
</dbReference>
<dbReference type="SFLD" id="SFLDG01084">
    <property type="entry name" value="Uncharacterised_Radical_SAM_Su"/>
    <property type="match status" value="1"/>
</dbReference>
<evidence type="ECO:0000259" key="4">
    <source>
        <dbReference type="PROSITE" id="PS51918"/>
    </source>
</evidence>
<dbReference type="CDD" id="cd01335">
    <property type="entry name" value="Radical_SAM"/>
    <property type="match status" value="1"/>
</dbReference>
<dbReference type="SFLD" id="SFLDS00029">
    <property type="entry name" value="Radical_SAM"/>
    <property type="match status" value="1"/>
</dbReference>
<keyword evidence="3" id="KW-0411">Iron-sulfur</keyword>
<dbReference type="Pfam" id="PF04055">
    <property type="entry name" value="Radical_SAM"/>
    <property type="match status" value="1"/>
</dbReference>
<evidence type="ECO:0000256" key="3">
    <source>
        <dbReference type="ARBA" id="ARBA00023014"/>
    </source>
</evidence>
<comment type="caution">
    <text evidence="5">The sequence shown here is derived from an EMBL/GenBank/DDBJ whole genome shotgun (WGS) entry which is preliminary data.</text>
</comment>
<dbReference type="Gene3D" id="3.80.30.30">
    <property type="match status" value="1"/>
</dbReference>
<keyword evidence="6" id="KW-1185">Reference proteome</keyword>
<evidence type="ECO:0000313" key="6">
    <source>
        <dbReference type="Proteomes" id="UP000315816"/>
    </source>
</evidence>
<organism evidence="5 6">
    <name type="scientific">Aliiroseovarius halocynthiae</name>
    <dbReference type="NCBI Taxonomy" id="985055"/>
    <lineage>
        <taxon>Bacteria</taxon>
        <taxon>Pseudomonadati</taxon>
        <taxon>Pseudomonadota</taxon>
        <taxon>Alphaproteobacteria</taxon>
        <taxon>Rhodobacterales</taxon>
        <taxon>Paracoccaceae</taxon>
        <taxon>Aliiroseovarius</taxon>
    </lineage>
</organism>
<accession>A0A545SWG9</accession>
<name>A0A545SWG9_9RHOB</name>
<dbReference type="InterPro" id="IPR040086">
    <property type="entry name" value="MJ0683-like"/>
</dbReference>
<evidence type="ECO:0000313" key="5">
    <source>
        <dbReference type="EMBL" id="TQV69322.1"/>
    </source>
</evidence>
<dbReference type="PANTHER" id="PTHR43432">
    <property type="entry name" value="SLR0285 PROTEIN"/>
    <property type="match status" value="1"/>
</dbReference>
<gene>
    <name evidence="5" type="ORF">FIL88_07150</name>
</gene>
<dbReference type="GO" id="GO:0003824">
    <property type="term" value="F:catalytic activity"/>
    <property type="evidence" value="ECO:0007669"/>
    <property type="project" value="InterPro"/>
</dbReference>
<sequence length="361" mass="40737">MDDMGSDKIDADIRRGRGAVTNRAGRFEEFQRERVDDGWTEEPLPPFRTEVSIEQPRSVITKNSSPDLAFDRSLNPYRGCEHGCIYCYARPTHAWLGYSAGLDFETRLIARPDAAVLLEKELRRKSYQVAPLALGTNTDPYQPIEGQYQITRQVLEVLERFQHPVLIITKGALIERDVDILSRMAAKGLAQVGISVTSLQADLSRRMEPRVPSPARRLRMIRTLSDAGVPVRVMASPVIPGLTDHELEPILEAGRDAGAIAATYILLRLPGEVSDLFQDWLEEHYPDRAQRVMNQMREMRDGQDYQSGFGERFVGRGVVAELLKQRYQKACRRLGVTKTLPDMRCDLFVPPLAAGDQLSLF</sequence>
<protein>
    <submittedName>
        <fullName evidence="5">PA0069 family radical SAM protein</fullName>
    </submittedName>
</protein>
<evidence type="ECO:0000256" key="1">
    <source>
        <dbReference type="ARBA" id="ARBA00022723"/>
    </source>
</evidence>
<dbReference type="Proteomes" id="UP000315816">
    <property type="component" value="Unassembled WGS sequence"/>
</dbReference>
<dbReference type="InterPro" id="IPR007197">
    <property type="entry name" value="rSAM"/>
</dbReference>
<dbReference type="InterPro" id="IPR006638">
    <property type="entry name" value="Elp3/MiaA/NifB-like_rSAM"/>
</dbReference>
<dbReference type="SMART" id="SM00729">
    <property type="entry name" value="Elp3"/>
    <property type="match status" value="1"/>
</dbReference>
<dbReference type="NCBIfam" id="NF033668">
    <property type="entry name" value="rSAM_PA0069"/>
    <property type="match status" value="1"/>
</dbReference>
<dbReference type="GO" id="GO:0046872">
    <property type="term" value="F:metal ion binding"/>
    <property type="evidence" value="ECO:0007669"/>
    <property type="project" value="UniProtKB-KW"/>
</dbReference>